<name>A0A1I4EFF0_9ACTN</name>
<organism evidence="1 2">
    <name type="scientific">Streptosporangium canum</name>
    <dbReference type="NCBI Taxonomy" id="324952"/>
    <lineage>
        <taxon>Bacteria</taxon>
        <taxon>Bacillati</taxon>
        <taxon>Actinomycetota</taxon>
        <taxon>Actinomycetes</taxon>
        <taxon>Streptosporangiales</taxon>
        <taxon>Streptosporangiaceae</taxon>
        <taxon>Streptosporangium</taxon>
    </lineage>
</organism>
<dbReference type="Proteomes" id="UP000199111">
    <property type="component" value="Unassembled WGS sequence"/>
</dbReference>
<dbReference type="AlphaFoldDB" id="A0A1I4EFF0"/>
<evidence type="ECO:0000313" key="2">
    <source>
        <dbReference type="Proteomes" id="UP000199111"/>
    </source>
</evidence>
<gene>
    <name evidence="1" type="ORF">SAMN05216275_14846</name>
</gene>
<dbReference type="GeneID" id="96303321"/>
<reference evidence="2" key="1">
    <citation type="submission" date="2016-10" db="EMBL/GenBank/DDBJ databases">
        <authorList>
            <person name="Varghese N."/>
            <person name="Submissions S."/>
        </authorList>
    </citation>
    <scope>NUCLEOTIDE SEQUENCE [LARGE SCALE GENOMIC DNA]</scope>
    <source>
        <strain evidence="2">CGMCC 4.2126</strain>
    </source>
</reference>
<dbReference type="EMBL" id="FOQY01000048">
    <property type="protein sequence ID" value="SFL02911.1"/>
    <property type="molecule type" value="Genomic_DNA"/>
</dbReference>
<protein>
    <submittedName>
        <fullName evidence="1">Uncharacterized phage-associated protein</fullName>
    </submittedName>
</protein>
<proteinExistence type="predicted"/>
<accession>A0A1I4EFF0</accession>
<sequence>MSRPLESPNPLAGAVLAVLKAARETHIEITKAKLVRLLYLADLDAIESGRTQFSGATWRWDDYGPYDHALVRAEEWVMESELVERRDTRSAEDGSHALSLTVDIEDPLNVADMECVRNVVRLYGGRSATGLKDLSYETAPMVEARAGGERGALLDLNRARRREQVAVLRERFRSRRGARPPQQDDPGVGDALVTEFLEARDGLRRANAKILDDR</sequence>
<dbReference type="RefSeq" id="WP_093891834.1">
    <property type="nucleotide sequence ID" value="NZ_FOQY01000048.1"/>
</dbReference>
<keyword evidence="2" id="KW-1185">Reference proteome</keyword>
<evidence type="ECO:0000313" key="1">
    <source>
        <dbReference type="EMBL" id="SFL02911.1"/>
    </source>
</evidence>